<name>A0AAD7YS41_MYTSE</name>
<evidence type="ECO:0000313" key="10">
    <source>
        <dbReference type="EMBL" id="KAJ8724116.1"/>
    </source>
</evidence>
<comment type="caution">
    <text evidence="10">The sequence shown here is derived from an EMBL/GenBank/DDBJ whole genome shotgun (WGS) entry which is preliminary data.</text>
</comment>
<dbReference type="InterPro" id="IPR013273">
    <property type="entry name" value="ADAMTS/ADAMTS-like"/>
</dbReference>
<gene>
    <name evidence="10" type="ORF">PYW07_008096</name>
</gene>
<feature type="disulfide bond" evidence="7">
    <location>
        <begin position="64"/>
        <end position="73"/>
    </location>
</feature>
<dbReference type="GO" id="GO:0006508">
    <property type="term" value="P:proteolysis"/>
    <property type="evidence" value="ECO:0007669"/>
    <property type="project" value="TreeGrafter"/>
</dbReference>
<dbReference type="Gene3D" id="2.60.120.830">
    <property type="match status" value="1"/>
</dbReference>
<dbReference type="SMART" id="SM00209">
    <property type="entry name" value="TSP1"/>
    <property type="match status" value="7"/>
</dbReference>
<evidence type="ECO:0000259" key="9">
    <source>
        <dbReference type="PROSITE" id="PS50900"/>
    </source>
</evidence>
<feature type="chain" id="PRO_5042289754" description="PLAC domain-containing protein" evidence="8">
    <location>
        <begin position="18"/>
        <end position="850"/>
    </location>
</feature>
<feature type="disulfide bond" evidence="7">
    <location>
        <begin position="53"/>
        <end position="88"/>
    </location>
</feature>
<protein>
    <recommendedName>
        <fullName evidence="9">PLAC domain-containing protein</fullName>
    </recommendedName>
</protein>
<dbReference type="FunFam" id="2.60.120.830:FF:000001">
    <property type="entry name" value="A disintegrin and metalloproteinase with thrombospondin motifs 1"/>
    <property type="match status" value="1"/>
</dbReference>
<dbReference type="GO" id="GO:0030198">
    <property type="term" value="P:extracellular matrix organization"/>
    <property type="evidence" value="ECO:0007669"/>
    <property type="project" value="InterPro"/>
</dbReference>
<keyword evidence="5" id="KW-0084">Basement membrane</keyword>
<dbReference type="InterPro" id="IPR036383">
    <property type="entry name" value="TSP1_rpt_sf"/>
</dbReference>
<reference evidence="10" key="1">
    <citation type="submission" date="2023-03" db="EMBL/GenBank/DDBJ databases">
        <title>Chromosome-level genomes of two armyworms, Mythimna separata and Mythimna loreyi, provide insights into the biosynthesis and reception of sex pheromones.</title>
        <authorList>
            <person name="Zhao H."/>
        </authorList>
    </citation>
    <scope>NUCLEOTIDE SEQUENCE</scope>
    <source>
        <strain evidence="10">BeijingLab</strain>
        <tissue evidence="10">Pupa</tissue>
    </source>
</reference>
<proteinExistence type="predicted"/>
<dbReference type="GO" id="GO:0005604">
    <property type="term" value="C:basement membrane"/>
    <property type="evidence" value="ECO:0007669"/>
    <property type="project" value="UniProtKB-SubCell"/>
</dbReference>
<dbReference type="InterPro" id="IPR010909">
    <property type="entry name" value="PLAC"/>
</dbReference>
<keyword evidence="5" id="KW-0272">Extracellular matrix</keyword>
<comment type="subcellular location">
    <subcellularLocation>
        <location evidence="1">Secreted</location>
        <location evidence="1">Extracellular space</location>
        <location evidence="1">Extracellular matrix</location>
        <location evidence="1">Basement membrane</location>
    </subcellularLocation>
</comment>
<dbReference type="Pfam" id="PF05986">
    <property type="entry name" value="ADAMTS_spacer1"/>
    <property type="match status" value="1"/>
</dbReference>
<dbReference type="EMBL" id="JARGEI010000011">
    <property type="protein sequence ID" value="KAJ8724116.1"/>
    <property type="molecule type" value="Genomic_DNA"/>
</dbReference>
<dbReference type="Pfam" id="PF00090">
    <property type="entry name" value="TSP_1"/>
    <property type="match status" value="1"/>
</dbReference>
<keyword evidence="2" id="KW-0964">Secreted</keyword>
<evidence type="ECO:0000256" key="6">
    <source>
        <dbReference type="ARBA" id="ARBA00023157"/>
    </source>
</evidence>
<keyword evidence="6 7" id="KW-1015">Disulfide bond</keyword>
<evidence type="ECO:0000256" key="2">
    <source>
        <dbReference type="ARBA" id="ARBA00022525"/>
    </source>
</evidence>
<evidence type="ECO:0000256" key="5">
    <source>
        <dbReference type="ARBA" id="ARBA00022869"/>
    </source>
</evidence>
<dbReference type="PANTHER" id="PTHR13723">
    <property type="entry name" value="ADAMTS A DISINTEGRIN AND METALLOPROTEASE WITH THROMBOSPONDIN MOTIFS PROTEASE"/>
    <property type="match status" value="1"/>
</dbReference>
<dbReference type="InterPro" id="IPR010294">
    <property type="entry name" value="ADAMTS_spacer1"/>
</dbReference>
<dbReference type="InterPro" id="IPR050439">
    <property type="entry name" value="ADAMTS_ADAMTS-like"/>
</dbReference>
<sequence length="850" mass="93899">MRRSLSALVALLACARAYEGNGLYLPASYLIPGGEGEGPWGEWGEVSPCSRTCGGGVASQKRTCLQVEGQPLCTGGDTKYFSCQTQDCPEGSVDFRTEQCAAFNGEFRGIKYKPYGERFYFRHKPQVIDGTQCREGSLDVCVNGTCQPVGCDMMLNSTAREDKCRECRGNGTNCRTTTGVFDSQDLMKGYNDILLIPASATNIIIEELFPSNNYLALRAKNGTYYLNGYYHIDLPRTYMIAGAPWTYVRSLQGSPVTDKLRCLGPTTEPLYLSLLLQDEMVGITYEYSVPNNAAPPTDKRYNWVHEEFTPCSATCGGGFQTRNVTCRSREELEIVEESLCDEGLRPPTNQSCSPEPCPAQWLEGPWGECSQRCGVGGVRAREVTCQKIIDNESVPDEECFDLLGPKPEVSQNCNEEVACPTWFIGHWMVCDKFCGEGKQTRQVVCYQKKDGRIELLDEKDCTEEKPEVEKPCMLQPCEAVDWVVSGWSGCDSCTSKNRTRVVVCSTLGRQVVNDSFCSYHKRPVEYEECEKDKLPTCEVQWYATQWSKCSAECGDGVQTRAVFCGMYYNDANSQGMQVVEDAKCANLTKYSDTKPCTVPKEECPPLWFTAPWSECTEACGGGEQYRRIMCFQGDRETFDCDGWTVPDSTQFCNIERCEPEILTNSTESTESDTDDHINCEHTKFGCCPDRKTTALGPFDGGCLKPHSCRESTHGCCLDGLSPAQGENNEGCPVEPCADTLFGCCSSDNKTIAQGNDQEGCPPPPPPCASSEYGCCADNETEASGPDKEGCPRTEAVVPAACTDLAYFHCDLIVSSGLCQVQDYRKFCCKSCVEADLLNPQENNLQEESNS</sequence>
<feature type="signal peptide" evidence="8">
    <location>
        <begin position="1"/>
        <end position="17"/>
    </location>
</feature>
<feature type="domain" description="PLAC" evidence="9">
    <location>
        <begin position="797"/>
        <end position="835"/>
    </location>
</feature>
<dbReference type="PROSITE" id="PS50900">
    <property type="entry name" value="PLAC"/>
    <property type="match status" value="1"/>
</dbReference>
<evidence type="ECO:0000313" key="11">
    <source>
        <dbReference type="Proteomes" id="UP001231518"/>
    </source>
</evidence>
<dbReference type="PRINTS" id="PR01857">
    <property type="entry name" value="ADAMTSFAMILY"/>
</dbReference>
<evidence type="ECO:0000256" key="1">
    <source>
        <dbReference type="ARBA" id="ARBA00004302"/>
    </source>
</evidence>
<dbReference type="Pfam" id="PF19030">
    <property type="entry name" value="TSP1_ADAMTS"/>
    <property type="match status" value="5"/>
</dbReference>
<dbReference type="PROSITE" id="PS50092">
    <property type="entry name" value="TSP1"/>
    <property type="match status" value="6"/>
</dbReference>
<dbReference type="Gene3D" id="2.20.100.10">
    <property type="entry name" value="Thrombospondin type-1 (TSP1) repeat"/>
    <property type="match status" value="6"/>
</dbReference>
<dbReference type="InterPro" id="IPR000884">
    <property type="entry name" value="TSP1_rpt"/>
</dbReference>
<keyword evidence="4" id="KW-0677">Repeat</keyword>
<keyword evidence="3 8" id="KW-0732">Signal</keyword>
<evidence type="ECO:0000256" key="8">
    <source>
        <dbReference type="SAM" id="SignalP"/>
    </source>
</evidence>
<dbReference type="PANTHER" id="PTHR13723:SF281">
    <property type="entry name" value="PAPILIN"/>
    <property type="match status" value="1"/>
</dbReference>
<dbReference type="SUPFAM" id="SSF82895">
    <property type="entry name" value="TSP-1 type 1 repeat"/>
    <property type="match status" value="7"/>
</dbReference>
<evidence type="ECO:0000256" key="3">
    <source>
        <dbReference type="ARBA" id="ARBA00022729"/>
    </source>
</evidence>
<organism evidence="10 11">
    <name type="scientific">Mythimna separata</name>
    <name type="common">Oriental armyworm</name>
    <name type="synonym">Pseudaletia separata</name>
    <dbReference type="NCBI Taxonomy" id="271217"/>
    <lineage>
        <taxon>Eukaryota</taxon>
        <taxon>Metazoa</taxon>
        <taxon>Ecdysozoa</taxon>
        <taxon>Arthropoda</taxon>
        <taxon>Hexapoda</taxon>
        <taxon>Insecta</taxon>
        <taxon>Pterygota</taxon>
        <taxon>Neoptera</taxon>
        <taxon>Endopterygota</taxon>
        <taxon>Lepidoptera</taxon>
        <taxon>Glossata</taxon>
        <taxon>Ditrysia</taxon>
        <taxon>Noctuoidea</taxon>
        <taxon>Noctuidae</taxon>
        <taxon>Noctuinae</taxon>
        <taxon>Hadenini</taxon>
        <taxon>Mythimna</taxon>
    </lineage>
</organism>
<dbReference type="Proteomes" id="UP001231518">
    <property type="component" value="Chromosome 20"/>
</dbReference>
<dbReference type="FunFam" id="2.20.100.10:FF:000005">
    <property type="entry name" value="ADAM metallopeptidase with thrombospondin type 1 motif 9"/>
    <property type="match status" value="1"/>
</dbReference>
<keyword evidence="11" id="KW-1185">Reference proteome</keyword>
<feature type="disulfide bond" evidence="7">
    <location>
        <begin position="49"/>
        <end position="83"/>
    </location>
</feature>
<accession>A0AAD7YS41</accession>
<evidence type="ECO:0000256" key="4">
    <source>
        <dbReference type="ARBA" id="ARBA00022737"/>
    </source>
</evidence>
<dbReference type="GO" id="GO:0004222">
    <property type="term" value="F:metalloendopeptidase activity"/>
    <property type="evidence" value="ECO:0007669"/>
    <property type="project" value="TreeGrafter"/>
</dbReference>
<dbReference type="AlphaFoldDB" id="A0AAD7YS41"/>
<evidence type="ECO:0000256" key="7">
    <source>
        <dbReference type="PIRSR" id="PIRSR613273-3"/>
    </source>
</evidence>